<keyword evidence="2" id="KW-0963">Cytoplasm</keyword>
<evidence type="ECO:0000259" key="11">
    <source>
        <dbReference type="PROSITE" id="PS51755"/>
    </source>
</evidence>
<evidence type="ECO:0000256" key="1">
    <source>
        <dbReference type="ARBA" id="ARBA00004496"/>
    </source>
</evidence>
<evidence type="ECO:0000256" key="3">
    <source>
        <dbReference type="ARBA" id="ARBA00022553"/>
    </source>
</evidence>
<dbReference type="PROSITE" id="PS51755">
    <property type="entry name" value="OMPR_PHOB"/>
    <property type="match status" value="1"/>
</dbReference>
<dbReference type="SUPFAM" id="SSF46894">
    <property type="entry name" value="C-terminal effector domain of the bipartite response regulators"/>
    <property type="match status" value="1"/>
</dbReference>
<evidence type="ECO:0000256" key="2">
    <source>
        <dbReference type="ARBA" id="ARBA00022490"/>
    </source>
</evidence>
<dbReference type="Pfam" id="PF00486">
    <property type="entry name" value="Trans_reg_C"/>
    <property type="match status" value="1"/>
</dbReference>
<evidence type="ECO:0000313" key="12">
    <source>
        <dbReference type="EMBL" id="XCB32535.1"/>
    </source>
</evidence>
<dbReference type="GO" id="GO:0006355">
    <property type="term" value="P:regulation of DNA-templated transcription"/>
    <property type="evidence" value="ECO:0007669"/>
    <property type="project" value="InterPro"/>
</dbReference>
<dbReference type="InterPro" id="IPR039420">
    <property type="entry name" value="WalR-like"/>
</dbReference>
<comment type="subcellular location">
    <subcellularLocation>
        <location evidence="1">Cytoplasm</location>
    </subcellularLocation>
</comment>
<sequence length="252" mass="27663">MMSSAPGSSSSSESRPSLLLVDDDVELCRLMRLYLNRAGYQLTCSVDGRDGVAQALSGAYDLMLLDVTLPLLDGFEVLRQTRRSSSIPTIMLTSRSLSADRLNGFDKGADDYLCKPFEPEELVARIRAVLRRSQAPKQEVGWQSFGAIRISESSRQVLSAKVEVDLTTVEFDLLLMLSRAGGRVVKRDALTIAIQERKPSFFDRSLDVHISHLRAKLGRAGAGIQTVRGVGYLLATGDPTALRPAATEEYVR</sequence>
<dbReference type="GO" id="GO:0000156">
    <property type="term" value="F:phosphorelay response regulator activity"/>
    <property type="evidence" value="ECO:0007669"/>
    <property type="project" value="TreeGrafter"/>
</dbReference>
<dbReference type="InterPro" id="IPR001867">
    <property type="entry name" value="OmpR/PhoB-type_DNA-bd"/>
</dbReference>
<accession>A0AAU7ZNL7</accession>
<evidence type="ECO:0000256" key="5">
    <source>
        <dbReference type="ARBA" id="ARBA00023015"/>
    </source>
</evidence>
<dbReference type="EMBL" id="CP132942">
    <property type="protein sequence ID" value="XCB32535.1"/>
    <property type="molecule type" value="Genomic_DNA"/>
</dbReference>
<keyword evidence="5" id="KW-0805">Transcription regulation</keyword>
<feature type="domain" description="Response regulatory" evidence="10">
    <location>
        <begin position="17"/>
        <end position="130"/>
    </location>
</feature>
<dbReference type="GO" id="GO:0032993">
    <property type="term" value="C:protein-DNA complex"/>
    <property type="evidence" value="ECO:0007669"/>
    <property type="project" value="TreeGrafter"/>
</dbReference>
<dbReference type="Gene3D" id="6.10.250.690">
    <property type="match status" value="1"/>
</dbReference>
<keyword evidence="4" id="KW-0902">Two-component regulatory system</keyword>
<evidence type="ECO:0000256" key="4">
    <source>
        <dbReference type="ARBA" id="ARBA00023012"/>
    </source>
</evidence>
<dbReference type="GO" id="GO:0005829">
    <property type="term" value="C:cytosol"/>
    <property type="evidence" value="ECO:0007669"/>
    <property type="project" value="TreeGrafter"/>
</dbReference>
<dbReference type="Gene3D" id="3.40.50.2300">
    <property type="match status" value="1"/>
</dbReference>
<dbReference type="RefSeq" id="WP_353063382.1">
    <property type="nucleotide sequence ID" value="NZ_CP132942.1"/>
</dbReference>
<name>A0AAU7ZNL7_9BACT</name>
<keyword evidence="6 9" id="KW-0238">DNA-binding</keyword>
<dbReference type="Pfam" id="PF00072">
    <property type="entry name" value="Response_reg"/>
    <property type="match status" value="1"/>
</dbReference>
<dbReference type="CDD" id="cd00383">
    <property type="entry name" value="trans_reg_C"/>
    <property type="match status" value="1"/>
</dbReference>
<proteinExistence type="predicted"/>
<reference evidence="12" key="2">
    <citation type="journal article" date="2024" name="Environ. Microbiol.">
        <title>Genome analysis and description of Tunturibacter gen. nov. expands the diversity of Terriglobia in tundra soils.</title>
        <authorList>
            <person name="Messyasz A."/>
            <person name="Mannisto M.K."/>
            <person name="Kerkhof L.J."/>
            <person name="Haggblom M.M."/>
        </authorList>
    </citation>
    <scope>NUCLEOTIDE SEQUENCE</scope>
    <source>
        <strain evidence="12">X5P6</strain>
    </source>
</reference>
<protein>
    <submittedName>
        <fullName evidence="12">Response regulator transcription factor</fullName>
    </submittedName>
</protein>
<evidence type="ECO:0000256" key="9">
    <source>
        <dbReference type="PROSITE-ProRule" id="PRU01091"/>
    </source>
</evidence>
<dbReference type="InterPro" id="IPR001789">
    <property type="entry name" value="Sig_transdc_resp-reg_receiver"/>
</dbReference>
<keyword evidence="7" id="KW-0804">Transcription</keyword>
<dbReference type="InterPro" id="IPR036388">
    <property type="entry name" value="WH-like_DNA-bd_sf"/>
</dbReference>
<evidence type="ECO:0000256" key="6">
    <source>
        <dbReference type="ARBA" id="ARBA00023125"/>
    </source>
</evidence>
<dbReference type="PROSITE" id="PS50110">
    <property type="entry name" value="RESPONSE_REGULATORY"/>
    <property type="match status" value="1"/>
</dbReference>
<organism evidence="12">
    <name type="scientific">Tunturiibacter psychrotolerans</name>
    <dbReference type="NCBI Taxonomy" id="3069686"/>
    <lineage>
        <taxon>Bacteria</taxon>
        <taxon>Pseudomonadati</taxon>
        <taxon>Acidobacteriota</taxon>
        <taxon>Terriglobia</taxon>
        <taxon>Terriglobales</taxon>
        <taxon>Acidobacteriaceae</taxon>
        <taxon>Tunturiibacter</taxon>
    </lineage>
</organism>
<gene>
    <name evidence="12" type="ORF">RBB77_19145</name>
</gene>
<dbReference type="InterPro" id="IPR016032">
    <property type="entry name" value="Sig_transdc_resp-reg_C-effctor"/>
</dbReference>
<dbReference type="AlphaFoldDB" id="A0AAU7ZNL7"/>
<dbReference type="SUPFAM" id="SSF52172">
    <property type="entry name" value="CheY-like"/>
    <property type="match status" value="1"/>
</dbReference>
<dbReference type="PANTHER" id="PTHR48111:SF39">
    <property type="entry name" value="TRANSCRIPTIONAL REGULATORY PROTEIN CPXR"/>
    <property type="match status" value="1"/>
</dbReference>
<evidence type="ECO:0000256" key="8">
    <source>
        <dbReference type="PROSITE-ProRule" id="PRU00169"/>
    </source>
</evidence>
<keyword evidence="3 8" id="KW-0597">Phosphoprotein</keyword>
<evidence type="ECO:0000259" key="10">
    <source>
        <dbReference type="PROSITE" id="PS50110"/>
    </source>
</evidence>
<dbReference type="Gene3D" id="1.10.10.10">
    <property type="entry name" value="Winged helix-like DNA-binding domain superfamily/Winged helix DNA-binding domain"/>
    <property type="match status" value="1"/>
</dbReference>
<dbReference type="SMART" id="SM00448">
    <property type="entry name" value="REC"/>
    <property type="match status" value="1"/>
</dbReference>
<dbReference type="GO" id="GO:0000976">
    <property type="term" value="F:transcription cis-regulatory region binding"/>
    <property type="evidence" value="ECO:0007669"/>
    <property type="project" value="TreeGrafter"/>
</dbReference>
<dbReference type="InterPro" id="IPR011006">
    <property type="entry name" value="CheY-like_superfamily"/>
</dbReference>
<dbReference type="KEGG" id="tpsc:RBB77_19145"/>
<feature type="DNA-binding region" description="OmpR/PhoB-type" evidence="9">
    <location>
        <begin position="137"/>
        <end position="236"/>
    </location>
</feature>
<reference evidence="12" key="1">
    <citation type="submission" date="2023-08" db="EMBL/GenBank/DDBJ databases">
        <authorList>
            <person name="Messyasz A."/>
            <person name="Mannisto M.K."/>
            <person name="Kerkhof L.J."/>
            <person name="Haggblom M."/>
        </authorList>
    </citation>
    <scope>NUCLEOTIDE SEQUENCE</scope>
    <source>
        <strain evidence="12">X5P6</strain>
    </source>
</reference>
<dbReference type="SMART" id="SM00862">
    <property type="entry name" value="Trans_reg_C"/>
    <property type="match status" value="1"/>
</dbReference>
<evidence type="ECO:0000256" key="7">
    <source>
        <dbReference type="ARBA" id="ARBA00023163"/>
    </source>
</evidence>
<dbReference type="PANTHER" id="PTHR48111">
    <property type="entry name" value="REGULATOR OF RPOS"/>
    <property type="match status" value="1"/>
</dbReference>
<feature type="modified residue" description="4-aspartylphosphate" evidence="8">
    <location>
        <position position="66"/>
    </location>
</feature>
<feature type="domain" description="OmpR/PhoB-type" evidence="11">
    <location>
        <begin position="137"/>
        <end position="236"/>
    </location>
</feature>